<name>A0A844G0V3_9BACT</name>
<feature type="domain" description="HTH lacI-type" evidence="4">
    <location>
        <begin position="9"/>
        <end position="70"/>
    </location>
</feature>
<organism evidence="5 6">
    <name type="scientific">Victivallis lenta</name>
    <dbReference type="NCBI Taxonomy" id="2606640"/>
    <lineage>
        <taxon>Bacteria</taxon>
        <taxon>Pseudomonadati</taxon>
        <taxon>Lentisphaerota</taxon>
        <taxon>Lentisphaeria</taxon>
        <taxon>Victivallales</taxon>
        <taxon>Victivallaceae</taxon>
        <taxon>Victivallis</taxon>
    </lineage>
</organism>
<keyword evidence="6" id="KW-1185">Reference proteome</keyword>
<dbReference type="SUPFAM" id="SSF53822">
    <property type="entry name" value="Periplasmic binding protein-like I"/>
    <property type="match status" value="1"/>
</dbReference>
<evidence type="ECO:0000313" key="6">
    <source>
        <dbReference type="Proteomes" id="UP000435649"/>
    </source>
</evidence>
<evidence type="ECO:0000259" key="4">
    <source>
        <dbReference type="SMART" id="SM00354"/>
    </source>
</evidence>
<keyword evidence="3" id="KW-0804">Transcription</keyword>
<dbReference type="PANTHER" id="PTHR30146">
    <property type="entry name" value="LACI-RELATED TRANSCRIPTIONAL REPRESSOR"/>
    <property type="match status" value="1"/>
</dbReference>
<dbReference type="CDD" id="cd01392">
    <property type="entry name" value="HTH_LacI"/>
    <property type="match status" value="1"/>
</dbReference>
<proteinExistence type="predicted"/>
<dbReference type="PANTHER" id="PTHR30146:SF109">
    <property type="entry name" value="HTH-TYPE TRANSCRIPTIONAL REGULATOR GALS"/>
    <property type="match status" value="1"/>
</dbReference>
<dbReference type="Proteomes" id="UP000435649">
    <property type="component" value="Unassembled WGS sequence"/>
</dbReference>
<dbReference type="Gene3D" id="3.40.50.2300">
    <property type="match status" value="2"/>
</dbReference>
<evidence type="ECO:0000256" key="3">
    <source>
        <dbReference type="ARBA" id="ARBA00023163"/>
    </source>
</evidence>
<gene>
    <name evidence="5" type="ORF">FYJ85_03700</name>
</gene>
<dbReference type="InterPro" id="IPR028082">
    <property type="entry name" value="Peripla_BP_I"/>
</dbReference>
<dbReference type="GO" id="GO:0000976">
    <property type="term" value="F:transcription cis-regulatory region binding"/>
    <property type="evidence" value="ECO:0007669"/>
    <property type="project" value="TreeGrafter"/>
</dbReference>
<reference evidence="5 6" key="1">
    <citation type="submission" date="2019-08" db="EMBL/GenBank/DDBJ databases">
        <title>In-depth cultivation of the pig gut microbiome towards novel bacterial diversity and tailored functional studies.</title>
        <authorList>
            <person name="Wylensek D."/>
            <person name="Hitch T.C.A."/>
            <person name="Clavel T."/>
        </authorList>
    </citation>
    <scope>NUCLEOTIDE SEQUENCE [LARGE SCALE GENOMIC DNA]</scope>
    <source>
        <strain evidence="5 6">BBE-744-WT-12</strain>
    </source>
</reference>
<dbReference type="InterPro" id="IPR010982">
    <property type="entry name" value="Lambda_DNA-bd_dom_sf"/>
</dbReference>
<dbReference type="AlphaFoldDB" id="A0A844G0V3"/>
<evidence type="ECO:0000256" key="2">
    <source>
        <dbReference type="ARBA" id="ARBA00023125"/>
    </source>
</evidence>
<keyword evidence="1" id="KW-0805">Transcription regulation</keyword>
<dbReference type="InterPro" id="IPR000843">
    <property type="entry name" value="HTH_LacI"/>
</dbReference>
<protein>
    <submittedName>
        <fullName evidence="5">LacI family transcriptional regulator</fullName>
    </submittedName>
</protein>
<accession>A0A844G0V3</accession>
<dbReference type="SUPFAM" id="SSF47413">
    <property type="entry name" value="lambda repressor-like DNA-binding domains"/>
    <property type="match status" value="1"/>
</dbReference>
<evidence type="ECO:0000256" key="1">
    <source>
        <dbReference type="ARBA" id="ARBA00023015"/>
    </source>
</evidence>
<sequence>MKKEPNPNDVSLRAVARRLDISIMTLYRVLNNVPTVKPATCRRVLEELNRCGYYAHRPTRRRQAVLDFTQHYYLEGLGLRLLHSLSGKNCSCVCTDHRRNPEPFFNAAAESDVAVFFSIPDDEIIRKTREVNPNIYTVTVTTRSSADVTVTADNTRGGELAARHLHAAGHRHVAVHLAEEQPTRLERYKSFYAELKLLDPACRIDVIAEESGSSTAAACRSYLDAVDVMPTVIFFVAGGYAQSFWDDVVRPEPERFGELSIMSYDRPEDLFGGDAKFHPFDRIEFVPQDILDWVEYYVTTRPVLQTRSPIHTNVAVRLVRAGSVRTVSR</sequence>
<dbReference type="EMBL" id="VUNS01000002">
    <property type="protein sequence ID" value="MST96149.1"/>
    <property type="molecule type" value="Genomic_DNA"/>
</dbReference>
<keyword evidence="2" id="KW-0238">DNA-binding</keyword>
<evidence type="ECO:0000313" key="5">
    <source>
        <dbReference type="EMBL" id="MST96149.1"/>
    </source>
</evidence>
<comment type="caution">
    <text evidence="5">The sequence shown here is derived from an EMBL/GenBank/DDBJ whole genome shotgun (WGS) entry which is preliminary data.</text>
</comment>
<dbReference type="SMART" id="SM00354">
    <property type="entry name" value="HTH_LACI"/>
    <property type="match status" value="1"/>
</dbReference>
<dbReference type="Gene3D" id="1.10.260.40">
    <property type="entry name" value="lambda repressor-like DNA-binding domains"/>
    <property type="match status" value="1"/>
</dbReference>
<dbReference type="GO" id="GO:0003700">
    <property type="term" value="F:DNA-binding transcription factor activity"/>
    <property type="evidence" value="ECO:0007669"/>
    <property type="project" value="TreeGrafter"/>
</dbReference>
<dbReference type="RefSeq" id="WP_154417032.1">
    <property type="nucleotide sequence ID" value="NZ_CALXOB010000013.1"/>
</dbReference>